<dbReference type="Gene3D" id="1.20.140.50">
    <property type="entry name" value="alix/aip1 like domains"/>
    <property type="match status" value="1"/>
</dbReference>
<organism evidence="4 5">
    <name type="scientific">Moniliophthora roreri</name>
    <name type="common">Frosty pod rot fungus</name>
    <name type="synonym">Monilia roreri</name>
    <dbReference type="NCBI Taxonomy" id="221103"/>
    <lineage>
        <taxon>Eukaryota</taxon>
        <taxon>Fungi</taxon>
        <taxon>Dikarya</taxon>
        <taxon>Basidiomycota</taxon>
        <taxon>Agaricomycotina</taxon>
        <taxon>Agaricomycetes</taxon>
        <taxon>Agaricomycetidae</taxon>
        <taxon>Agaricales</taxon>
        <taxon>Marasmiineae</taxon>
        <taxon>Marasmiaceae</taxon>
        <taxon>Moniliophthora</taxon>
    </lineage>
</organism>
<dbReference type="eggNOG" id="KOG2220">
    <property type="taxonomic scope" value="Eukaryota"/>
</dbReference>
<feature type="region of interest" description="Disordered" evidence="2">
    <location>
        <begin position="744"/>
        <end position="772"/>
    </location>
</feature>
<dbReference type="SMART" id="SM01041">
    <property type="entry name" value="BRO1"/>
    <property type="match status" value="1"/>
</dbReference>
<dbReference type="InterPro" id="IPR025304">
    <property type="entry name" value="ALIX_V_dom"/>
</dbReference>
<comment type="similarity">
    <text evidence="1">Belongs to the palA/RIM20 family.</text>
</comment>
<dbReference type="Gene3D" id="1.25.40.280">
    <property type="entry name" value="alix/aip1 like domains"/>
    <property type="match status" value="1"/>
</dbReference>
<sequence length="796" mass="90330">MSNLLAIPFKKTYAINLKEATRSYLLEHGGTHPDAVKTDISQWEQLRQRGVGGDKHADRVNDILRYHAQLTSILAKLPADIRLDIAYAPVFSPSALPITLRNLVFERASIVFNLAALYSQLAAAEDRSHGDGIKRAGGLYQNASGSLQYLRTEVLPKLIFSPEDEERPLDLSIPFVHALEWLMLAQAQECYWQKARLDNYKNALISKLAASASKLYQNAMTAVREASPPVKHLFPNDWLAHIQAKQHHFEAVALYRKSRDELESSRYGYELAYLTQVLFRAKKAYDVARKGKVSPAVLHDVQAFLEAVQKDVTRAERDNDLIYHQDVPTSSALPQIAHATVAQITVPKELVNPNEILANENMLFSELLGWGAREAINIYNDRRKNLIQDELVQSSREARDQADQTLRELNLPASLEALERPIGLPPSLLKKAEEVRLENGPVKIEAAIKDLRRLARQNNKILDEAMDILDHEASEDENTRATISLDRPPSHEANVHLIEKEKRYRRILEQARESDETIRTKWDQWEQNITELTWEEADLEASIPSTTISADGSLASDNTGKRVRNLRVLLEQLDSLHSEREDIVRRAQKLAEVDVIQPRIAKAAAGFARLAEVQPTMFEDISDEGLSKYDKFMKWIKELQPRQEELLDAIRAENESFLQSRKDDANVKDRERALQSLDISYHKYQEIIRNLEEGIKFYNDLIAILMQFRKSCKQWSNERSREVHTLSRAMQSLDIGSTATSEVAEEEDMPNTPSAPQNPAVESASSFRGLPPLNSSDWGFEAVSLPPGPKKFAKQR</sequence>
<feature type="domain" description="BRO1" evidence="3">
    <location>
        <begin position="3"/>
        <end position="406"/>
    </location>
</feature>
<gene>
    <name evidence="4" type="ORF">WG66_16665</name>
</gene>
<feature type="region of interest" description="Disordered" evidence="2">
    <location>
        <begin position="777"/>
        <end position="796"/>
    </location>
</feature>
<name>A0A0W0F335_MONRR</name>
<dbReference type="Pfam" id="PF03097">
    <property type="entry name" value="BRO1"/>
    <property type="match status" value="1"/>
</dbReference>
<evidence type="ECO:0000259" key="3">
    <source>
        <dbReference type="PROSITE" id="PS51180"/>
    </source>
</evidence>
<dbReference type="CDD" id="cd09241">
    <property type="entry name" value="BRO1_ScRim20-like"/>
    <property type="match status" value="1"/>
</dbReference>
<dbReference type="PANTHER" id="PTHR23030:SF39">
    <property type="entry name" value="PROGRAMMED CELL DEATH 6-INTERACTING PROTEIN"/>
    <property type="match status" value="1"/>
</dbReference>
<evidence type="ECO:0000256" key="2">
    <source>
        <dbReference type="SAM" id="MobiDB-lite"/>
    </source>
</evidence>
<dbReference type="EMBL" id="LATX01002367">
    <property type="protein sequence ID" value="KTB30759.1"/>
    <property type="molecule type" value="Genomic_DNA"/>
</dbReference>
<evidence type="ECO:0000313" key="5">
    <source>
        <dbReference type="Proteomes" id="UP000054988"/>
    </source>
</evidence>
<accession>A0A0W0F335</accession>
<comment type="caution">
    <text evidence="4">The sequence shown here is derived from an EMBL/GenBank/DDBJ whole genome shotgun (WGS) entry which is preliminary data.</text>
</comment>
<dbReference type="InterPro" id="IPR038499">
    <property type="entry name" value="BRO1_sf"/>
</dbReference>
<dbReference type="Pfam" id="PF13949">
    <property type="entry name" value="ALIX_LYPXL_bnd"/>
    <property type="match status" value="1"/>
</dbReference>
<dbReference type="PROSITE" id="PS51180">
    <property type="entry name" value="BRO1"/>
    <property type="match status" value="1"/>
</dbReference>
<dbReference type="GO" id="GO:0005768">
    <property type="term" value="C:endosome"/>
    <property type="evidence" value="ECO:0007669"/>
    <property type="project" value="TreeGrafter"/>
</dbReference>
<dbReference type="AlphaFoldDB" id="A0A0W0F335"/>
<protein>
    <recommendedName>
        <fullName evidence="3">BRO1 domain-containing protein</fullName>
    </recommendedName>
</protein>
<proteinExistence type="inferred from homology"/>
<dbReference type="Proteomes" id="UP000054988">
    <property type="component" value="Unassembled WGS sequence"/>
</dbReference>
<dbReference type="Gene3D" id="1.20.120.560">
    <property type="entry name" value="alix/aip1 in complex with the ypdl late domain"/>
    <property type="match status" value="1"/>
</dbReference>
<dbReference type="InterPro" id="IPR004328">
    <property type="entry name" value="BRO1_dom"/>
</dbReference>
<reference evidence="4 5" key="1">
    <citation type="submission" date="2015-12" db="EMBL/GenBank/DDBJ databases">
        <title>Draft genome sequence of Moniliophthora roreri, the causal agent of frosty pod rot of cacao.</title>
        <authorList>
            <person name="Aime M.C."/>
            <person name="Diaz-Valderrama J.R."/>
            <person name="Kijpornyongpan T."/>
            <person name="Phillips-Mora W."/>
        </authorList>
    </citation>
    <scope>NUCLEOTIDE SEQUENCE [LARGE SCALE GENOMIC DNA]</scope>
    <source>
        <strain evidence="4 5">MCA 2952</strain>
    </source>
</reference>
<evidence type="ECO:0000313" key="4">
    <source>
        <dbReference type="EMBL" id="KTB30759.1"/>
    </source>
</evidence>
<dbReference type="PANTHER" id="PTHR23030">
    <property type="entry name" value="PCD6 INTERACTING PROTEIN-RELATED"/>
    <property type="match status" value="1"/>
</dbReference>
<evidence type="ECO:0000256" key="1">
    <source>
        <dbReference type="ARBA" id="ARBA00038154"/>
    </source>
</evidence>